<dbReference type="Pfam" id="PF08241">
    <property type="entry name" value="Methyltransf_11"/>
    <property type="match status" value="1"/>
</dbReference>
<dbReference type="Proteomes" id="UP000034701">
    <property type="component" value="Unassembled WGS sequence"/>
</dbReference>
<reference evidence="2 3" key="1">
    <citation type="journal article" date="2015" name="Nature">
        <title>rRNA introns, odd ribosomes, and small enigmatic genomes across a large radiation of phyla.</title>
        <authorList>
            <person name="Brown C.T."/>
            <person name="Hug L.A."/>
            <person name="Thomas B.C."/>
            <person name="Sharon I."/>
            <person name="Castelle C.J."/>
            <person name="Singh A."/>
            <person name="Wilkins M.J."/>
            <person name="Williams K.H."/>
            <person name="Banfield J.F."/>
        </authorList>
    </citation>
    <scope>NUCLEOTIDE SEQUENCE [LARGE SCALE GENOMIC DNA]</scope>
</reference>
<gene>
    <name evidence="2" type="ORF">US45_C0025G0011</name>
</gene>
<dbReference type="GO" id="GO:0032259">
    <property type="term" value="P:methylation"/>
    <property type="evidence" value="ECO:0007669"/>
    <property type="project" value="UniProtKB-KW"/>
</dbReference>
<dbReference type="InterPro" id="IPR013216">
    <property type="entry name" value="Methyltransf_11"/>
</dbReference>
<sequence length="205" mass="23106">MNNSILHKKIYDELAEEYERRADSLLAVTGDAMDYFSSYVKPGSLILDIGCGVGIAMSVLAKKGFRIVGVEVSPKMAEFAKRRNPGSDVIVGDFLDTEFGDKFDAVLAFAFVHLFPKKEISKIFDKIKTILKPGGVALLSSTESSESKEGVYAKEDFGKEYKRFRKFWTEQELRESLTRAGFKELALKKFADPFGKIWMDFVVQK</sequence>
<dbReference type="PANTHER" id="PTHR43861">
    <property type="entry name" value="TRANS-ACONITATE 2-METHYLTRANSFERASE-RELATED"/>
    <property type="match status" value="1"/>
</dbReference>
<dbReference type="AlphaFoldDB" id="A0A0G0GMA1"/>
<keyword evidence="2" id="KW-0489">Methyltransferase</keyword>
<feature type="domain" description="Methyltransferase type 11" evidence="1">
    <location>
        <begin position="47"/>
        <end position="138"/>
    </location>
</feature>
<dbReference type="PANTHER" id="PTHR43861:SF1">
    <property type="entry name" value="TRANS-ACONITATE 2-METHYLTRANSFERASE"/>
    <property type="match status" value="1"/>
</dbReference>
<dbReference type="CDD" id="cd02440">
    <property type="entry name" value="AdoMet_MTases"/>
    <property type="match status" value="1"/>
</dbReference>
<evidence type="ECO:0000313" key="3">
    <source>
        <dbReference type="Proteomes" id="UP000034701"/>
    </source>
</evidence>
<dbReference type="GO" id="GO:0008757">
    <property type="term" value="F:S-adenosylmethionine-dependent methyltransferase activity"/>
    <property type="evidence" value="ECO:0007669"/>
    <property type="project" value="InterPro"/>
</dbReference>
<dbReference type="SUPFAM" id="SSF53335">
    <property type="entry name" value="S-adenosyl-L-methionine-dependent methyltransferases"/>
    <property type="match status" value="1"/>
</dbReference>
<accession>A0A0G0GMA1</accession>
<evidence type="ECO:0000313" key="2">
    <source>
        <dbReference type="EMBL" id="KKQ32208.1"/>
    </source>
</evidence>
<dbReference type="Gene3D" id="3.40.50.150">
    <property type="entry name" value="Vaccinia Virus protein VP39"/>
    <property type="match status" value="1"/>
</dbReference>
<proteinExistence type="predicted"/>
<dbReference type="InterPro" id="IPR029063">
    <property type="entry name" value="SAM-dependent_MTases_sf"/>
</dbReference>
<protein>
    <submittedName>
        <fullName evidence="2">Methyltransferase type 11</fullName>
    </submittedName>
</protein>
<keyword evidence="2" id="KW-0808">Transferase</keyword>
<evidence type="ECO:0000259" key="1">
    <source>
        <dbReference type="Pfam" id="PF08241"/>
    </source>
</evidence>
<name>A0A0G0GMA1_9BACT</name>
<organism evidence="2 3">
    <name type="scientific">Candidatus Nomurabacteria bacterium GW2011_GWA1_37_20</name>
    <dbReference type="NCBI Taxonomy" id="1618729"/>
    <lineage>
        <taxon>Bacteria</taxon>
        <taxon>Candidatus Nomuraibacteriota</taxon>
    </lineage>
</organism>
<comment type="caution">
    <text evidence="2">The sequence shown here is derived from an EMBL/GenBank/DDBJ whole genome shotgun (WGS) entry which is preliminary data.</text>
</comment>
<dbReference type="EMBL" id="LBTA01000025">
    <property type="protein sequence ID" value="KKQ32208.1"/>
    <property type="molecule type" value="Genomic_DNA"/>
</dbReference>